<protein>
    <recommendedName>
        <fullName evidence="8">Peptidase S54 rhomboid domain-containing protein</fullName>
    </recommendedName>
</protein>
<sequence>MPSYAEITGSMVAMALTTDQTLFILYHSNSYAANPVMLRSPKPMLMRDVFLTRSSAFYPNPLSCLYVTNGTDCFVNGIMAWVLAKPLTEALGWRHAVAVYVGAGLFSSFAYVFASQVSRTKTNTPFDCSATSNGAYAGYATLSLMMRECYIPYLRRVPIMWAGVPYLLKCTFEEYIAPRLVERRRAGDIELRNWGFVGGVFFTLIYSSLFFRTRKDFSLARTFFQNLQQRAVVRK</sequence>
<organism evidence="6 7">
    <name type="scientific">Leishmania enriettii</name>
    <dbReference type="NCBI Taxonomy" id="5663"/>
    <lineage>
        <taxon>Eukaryota</taxon>
        <taxon>Discoba</taxon>
        <taxon>Euglenozoa</taxon>
        <taxon>Kinetoplastea</taxon>
        <taxon>Metakinetoplastina</taxon>
        <taxon>Trypanosomatida</taxon>
        <taxon>Trypanosomatidae</taxon>
        <taxon>Leishmaniinae</taxon>
        <taxon>Leishmania</taxon>
    </lineage>
</organism>
<dbReference type="Proteomes" id="UP000674179">
    <property type="component" value="Chromosome 26"/>
</dbReference>
<dbReference type="KEGG" id="lenr:94170994"/>
<accession>A0A836KHX6</accession>
<dbReference type="EMBL" id="JAFHKP010000026">
    <property type="protein sequence ID" value="KAG5476584.1"/>
    <property type="molecule type" value="Genomic_DNA"/>
</dbReference>
<keyword evidence="3 5" id="KW-1133">Transmembrane helix</keyword>
<dbReference type="InterPro" id="IPR035952">
    <property type="entry name" value="Rhomboid-like_sf"/>
</dbReference>
<evidence type="ECO:0000313" key="6">
    <source>
        <dbReference type="EMBL" id="KAG5476584.1"/>
    </source>
</evidence>
<evidence type="ECO:0000256" key="1">
    <source>
        <dbReference type="ARBA" id="ARBA00004141"/>
    </source>
</evidence>
<gene>
    <name evidence="6" type="ORF">CUR178_03755</name>
</gene>
<dbReference type="SUPFAM" id="SSF144091">
    <property type="entry name" value="Rhomboid-like"/>
    <property type="match status" value="1"/>
</dbReference>
<evidence type="ECO:0008006" key="8">
    <source>
        <dbReference type="Google" id="ProtNLM"/>
    </source>
</evidence>
<comment type="caution">
    <text evidence="6">The sequence shown here is derived from an EMBL/GenBank/DDBJ whole genome shotgun (WGS) entry which is preliminary data.</text>
</comment>
<comment type="subcellular location">
    <subcellularLocation>
        <location evidence="1">Membrane</location>
        <topology evidence="1">Multi-pass membrane protein</topology>
    </subcellularLocation>
</comment>
<evidence type="ECO:0000256" key="2">
    <source>
        <dbReference type="ARBA" id="ARBA00022692"/>
    </source>
</evidence>
<evidence type="ECO:0000256" key="5">
    <source>
        <dbReference type="SAM" id="Phobius"/>
    </source>
</evidence>
<dbReference type="Gene3D" id="1.20.1540.10">
    <property type="entry name" value="Rhomboid-like"/>
    <property type="match status" value="1"/>
</dbReference>
<dbReference type="GO" id="GO:0016020">
    <property type="term" value="C:membrane"/>
    <property type="evidence" value="ECO:0007669"/>
    <property type="project" value="UniProtKB-SubCell"/>
</dbReference>
<keyword evidence="4 5" id="KW-0472">Membrane</keyword>
<evidence type="ECO:0000313" key="7">
    <source>
        <dbReference type="Proteomes" id="UP000674179"/>
    </source>
</evidence>
<evidence type="ECO:0000256" key="4">
    <source>
        <dbReference type="ARBA" id="ARBA00023136"/>
    </source>
</evidence>
<keyword evidence="7" id="KW-1185">Reference proteome</keyword>
<reference evidence="6 7" key="1">
    <citation type="submission" date="2021-02" db="EMBL/GenBank/DDBJ databases">
        <title>Leishmania (Mundinia) enrietti genome sequencing and assembly.</title>
        <authorList>
            <person name="Almutairi H."/>
            <person name="Gatherer D."/>
        </authorList>
    </citation>
    <scope>NUCLEOTIDE SEQUENCE [LARGE SCALE GENOMIC DNA]</scope>
    <source>
        <strain evidence="6">CUR178</strain>
    </source>
</reference>
<dbReference type="OrthoDB" id="276526at2759"/>
<name>A0A836KHX6_LEIEN</name>
<feature type="transmembrane region" description="Helical" evidence="5">
    <location>
        <begin position="194"/>
        <end position="211"/>
    </location>
</feature>
<evidence type="ECO:0000256" key="3">
    <source>
        <dbReference type="ARBA" id="ARBA00022989"/>
    </source>
</evidence>
<dbReference type="GeneID" id="94170994"/>
<proteinExistence type="predicted"/>
<dbReference type="AlphaFoldDB" id="A0A836KHX6"/>
<keyword evidence="2 5" id="KW-0812">Transmembrane</keyword>
<feature type="transmembrane region" description="Helical" evidence="5">
    <location>
        <begin position="96"/>
        <end position="114"/>
    </location>
</feature>
<dbReference type="RefSeq" id="XP_067692050.1">
    <property type="nucleotide sequence ID" value="XM_067835484.1"/>
</dbReference>